<dbReference type="Proteomes" id="UP000887572">
    <property type="component" value="Unplaced"/>
</dbReference>
<feature type="region of interest" description="Disordered" evidence="1">
    <location>
        <begin position="159"/>
        <end position="188"/>
    </location>
</feature>
<feature type="compositionally biased region" description="Basic and acidic residues" evidence="1">
    <location>
        <begin position="66"/>
        <end position="84"/>
    </location>
</feature>
<protein>
    <submittedName>
        <fullName evidence="3">Uncharacterized protein</fullName>
    </submittedName>
</protein>
<feature type="region of interest" description="Disordered" evidence="1">
    <location>
        <begin position="52"/>
        <end position="98"/>
    </location>
</feature>
<organism evidence="2 3">
    <name type="scientific">Globodera rostochiensis</name>
    <name type="common">Golden nematode worm</name>
    <name type="synonym">Heterodera rostochiensis</name>
    <dbReference type="NCBI Taxonomy" id="31243"/>
    <lineage>
        <taxon>Eukaryota</taxon>
        <taxon>Metazoa</taxon>
        <taxon>Ecdysozoa</taxon>
        <taxon>Nematoda</taxon>
        <taxon>Chromadorea</taxon>
        <taxon>Rhabditida</taxon>
        <taxon>Tylenchina</taxon>
        <taxon>Tylenchomorpha</taxon>
        <taxon>Tylenchoidea</taxon>
        <taxon>Heteroderidae</taxon>
        <taxon>Heteroderinae</taxon>
        <taxon>Globodera</taxon>
    </lineage>
</organism>
<evidence type="ECO:0000313" key="2">
    <source>
        <dbReference type="Proteomes" id="UP000887572"/>
    </source>
</evidence>
<proteinExistence type="predicted"/>
<keyword evidence="2" id="KW-1185">Reference proteome</keyword>
<reference evidence="3" key="1">
    <citation type="submission" date="2022-11" db="UniProtKB">
        <authorList>
            <consortium name="WormBaseParasite"/>
        </authorList>
    </citation>
    <scope>IDENTIFICATION</scope>
</reference>
<feature type="compositionally biased region" description="Acidic residues" evidence="1">
    <location>
        <begin position="56"/>
        <end position="65"/>
    </location>
</feature>
<evidence type="ECO:0000313" key="3">
    <source>
        <dbReference type="WBParaSite" id="Gr19_v10_g5843.t1"/>
    </source>
</evidence>
<dbReference type="AlphaFoldDB" id="A0A914HYJ0"/>
<name>A0A914HYJ0_GLORO</name>
<feature type="compositionally biased region" description="Basic and acidic residues" evidence="1">
    <location>
        <begin position="177"/>
        <end position="186"/>
    </location>
</feature>
<sequence length="510" mass="56977">MNADQQMDLDMAPTTIKELINDTIDSVICAELLEDDEVDLSLSEELETKLLGSVDEKEEEDEWESCEERENEQMEQEDKGEHGIGKAGAQANNAGQEEMEKDEIGSVDESVVPEEHGATAQIEIYENEAKGESETKGRIIGEVIVLDEEMIGATAQIKNMEGEKEKNEEKMEESEEAKENPEKSDMVSEGFANSGFDDIREALEVLEVPRHKDGKVREYWVSQIQKKGVVLVYPNPNEENNFPYLIFLDNETGEFERPLLPGDRVWVEEYEYISGKEYLNKERWIYAGLIQSQARATKVERVHLARQKDQEGLVVDLSRRGRAAEGSTGAVVVAAYGMVRAMALYERQLHPGIRMTDLKKAQPLKIQLADIPENWFVGPNYVLPNNTPVRTGMELQAGPNTKIPATAGQFARDWPRKNAAGLPIIFPLVPEYTQEEVAVAERIIAGALVVAAEHEETLKLVTQFKGAVEPQWDCWAPGGTGGAGRMARRPQLHTAAVLPIRDVLCSVLIF</sequence>
<dbReference type="WBParaSite" id="Gr19_v10_g5843.t1">
    <property type="protein sequence ID" value="Gr19_v10_g5843.t1"/>
    <property type="gene ID" value="Gr19_v10_g5843"/>
</dbReference>
<feature type="compositionally biased region" description="Low complexity" evidence="1">
    <location>
        <begin position="87"/>
        <end position="96"/>
    </location>
</feature>
<evidence type="ECO:0000256" key="1">
    <source>
        <dbReference type="SAM" id="MobiDB-lite"/>
    </source>
</evidence>
<feature type="compositionally biased region" description="Basic and acidic residues" evidence="1">
    <location>
        <begin position="160"/>
        <end position="169"/>
    </location>
</feature>
<accession>A0A914HYJ0</accession>